<comment type="caution">
    <text evidence="4">The sequence shown here is derived from an EMBL/GenBank/DDBJ whole genome shotgun (WGS) entry which is preliminary data.</text>
</comment>
<evidence type="ECO:0000259" key="3">
    <source>
        <dbReference type="SMART" id="SM00906"/>
    </source>
</evidence>
<feature type="compositionally biased region" description="Pro residues" evidence="2">
    <location>
        <begin position="1"/>
        <end position="10"/>
    </location>
</feature>
<evidence type="ECO:0000313" key="5">
    <source>
        <dbReference type="Proteomes" id="UP001521116"/>
    </source>
</evidence>
<dbReference type="Proteomes" id="UP001521116">
    <property type="component" value="Unassembled WGS sequence"/>
</dbReference>
<dbReference type="InterPro" id="IPR007219">
    <property type="entry name" value="XnlR_reg_dom"/>
</dbReference>
<dbReference type="CDD" id="cd12148">
    <property type="entry name" value="fungal_TF_MHR"/>
    <property type="match status" value="1"/>
</dbReference>
<organism evidence="4 5">
    <name type="scientific">Neofusicoccum ribis</name>
    <dbReference type="NCBI Taxonomy" id="45134"/>
    <lineage>
        <taxon>Eukaryota</taxon>
        <taxon>Fungi</taxon>
        <taxon>Dikarya</taxon>
        <taxon>Ascomycota</taxon>
        <taxon>Pezizomycotina</taxon>
        <taxon>Dothideomycetes</taxon>
        <taxon>Dothideomycetes incertae sedis</taxon>
        <taxon>Botryosphaeriales</taxon>
        <taxon>Botryosphaeriaceae</taxon>
        <taxon>Neofusicoccum</taxon>
    </lineage>
</organism>
<evidence type="ECO:0000256" key="2">
    <source>
        <dbReference type="SAM" id="MobiDB-lite"/>
    </source>
</evidence>
<dbReference type="PANTHER" id="PTHR46910:SF25">
    <property type="entry name" value="ABC-TRANSPORTER-REGULATING TRANSCRIPTION FACTOR"/>
    <property type="match status" value="1"/>
</dbReference>
<keyword evidence="1" id="KW-0539">Nucleus</keyword>
<dbReference type="SMART" id="SM00906">
    <property type="entry name" value="Fungal_trans"/>
    <property type="match status" value="1"/>
</dbReference>
<accession>A0ABR3SF46</accession>
<dbReference type="Pfam" id="PF04082">
    <property type="entry name" value="Fungal_trans"/>
    <property type="match status" value="1"/>
</dbReference>
<evidence type="ECO:0000256" key="1">
    <source>
        <dbReference type="ARBA" id="ARBA00023242"/>
    </source>
</evidence>
<dbReference type="InterPro" id="IPR050987">
    <property type="entry name" value="AtrR-like"/>
</dbReference>
<evidence type="ECO:0000313" key="4">
    <source>
        <dbReference type="EMBL" id="KAL1619281.1"/>
    </source>
</evidence>
<keyword evidence="5" id="KW-1185">Reference proteome</keyword>
<feature type="compositionally biased region" description="Polar residues" evidence="2">
    <location>
        <begin position="531"/>
        <end position="542"/>
    </location>
</feature>
<reference evidence="4 5" key="1">
    <citation type="submission" date="2024-02" db="EMBL/GenBank/DDBJ databases">
        <title>De novo assembly and annotation of 12 fungi associated with fruit tree decline syndrome in Ontario, Canada.</title>
        <authorList>
            <person name="Sulman M."/>
            <person name="Ellouze W."/>
            <person name="Ilyukhin E."/>
        </authorList>
    </citation>
    <scope>NUCLEOTIDE SEQUENCE [LARGE SCALE GENOMIC DNA]</scope>
    <source>
        <strain evidence="4 5">M1-105</strain>
    </source>
</reference>
<feature type="region of interest" description="Disordered" evidence="2">
    <location>
        <begin position="1"/>
        <end position="31"/>
    </location>
</feature>
<feature type="domain" description="Xylanolytic transcriptional activator regulatory" evidence="3">
    <location>
        <begin position="210"/>
        <end position="283"/>
    </location>
</feature>
<gene>
    <name evidence="4" type="ORF">SLS56_010171</name>
</gene>
<sequence>MTHAAPPAPPATTLIKSTGRRDPDPSGISSAVAPISILSPDGLQWLEARTADASLRQRLELPLNGGGSWSKWTHPLLRSLWPTTNSTSLPSWEDAQTLVNDFFENYNTVLPIFHPPTFMALLGRQYARSSNVVEDPAWSAALNAVLAMAQRRRAEQAPQTRELADCAWAYARNALELILAVHMRSVSLLSVQATVALAWFFRGTPNPQPLFFLTAAAVRLSHSAGLHRGADHLPLSQTDREQRLRVFWIALILDSSASLRTGRPCTHSINDIGVRLPSGSPKDNLGIIVNRQGTAVLNFLLVKAQFSVLEAKIYGRIFASDSSKKSTEALAADVRDLGQELDEWSRVVPGGTNTYNIADNWDHQHPHIVSLLLAYHSCVITVHSATWQRHFTSVRGRRFSRQDFDVSSRGFPHAAKCLHAAHEIVKFLSFVPQESTSFIWETIHRPVQASMLFFICLLQQPDNSEAESHLRAMDVAIAFISKLMGNQEESFIQPVLVVSQELTRIARAAVQRGRARTDRSQLDRAALGQAADTSQSLRTQHQPPFRANPTPGLSSPAPTIPPMPEEEFIPSQANPTDAARPTQGFRQTSAEQLASDVGFQELSNVDQGIIGIDQLSGLSLPFSWNWQDLSTGLLEDFNLL</sequence>
<name>A0ABR3SF46_9PEZI</name>
<feature type="region of interest" description="Disordered" evidence="2">
    <location>
        <begin position="510"/>
        <end position="558"/>
    </location>
</feature>
<protein>
    <recommendedName>
        <fullName evidence="3">Xylanolytic transcriptional activator regulatory domain-containing protein</fullName>
    </recommendedName>
</protein>
<dbReference type="PANTHER" id="PTHR46910">
    <property type="entry name" value="TRANSCRIPTION FACTOR PDR1"/>
    <property type="match status" value="1"/>
</dbReference>
<dbReference type="EMBL" id="JAJVDC020000191">
    <property type="protein sequence ID" value="KAL1619281.1"/>
    <property type="molecule type" value="Genomic_DNA"/>
</dbReference>
<proteinExistence type="predicted"/>